<dbReference type="EMBL" id="PDJC01000001">
    <property type="protein sequence ID" value="PFG16522.1"/>
    <property type="molecule type" value="Genomic_DNA"/>
</dbReference>
<protein>
    <submittedName>
        <fullName evidence="2">Proteasome accessory factor B</fullName>
    </submittedName>
</protein>
<gene>
    <name evidence="2" type="ORF">ATK74_1067</name>
</gene>
<proteinExistence type="predicted"/>
<name>A0A2A9CSD9_9ACTN</name>
<keyword evidence="2" id="KW-0647">Proteasome</keyword>
<dbReference type="AlphaFoldDB" id="A0A2A9CSD9"/>
<evidence type="ECO:0000313" key="3">
    <source>
        <dbReference type="Proteomes" id="UP000226079"/>
    </source>
</evidence>
<keyword evidence="3" id="KW-1185">Reference proteome</keyword>
<feature type="domain" description="WYL" evidence="1">
    <location>
        <begin position="146"/>
        <end position="204"/>
    </location>
</feature>
<evidence type="ECO:0000313" key="2">
    <source>
        <dbReference type="EMBL" id="PFG16522.1"/>
    </source>
</evidence>
<evidence type="ECO:0000259" key="1">
    <source>
        <dbReference type="Pfam" id="PF13280"/>
    </source>
</evidence>
<dbReference type="PANTHER" id="PTHR34580:SF3">
    <property type="entry name" value="PROTEIN PAFB"/>
    <property type="match status" value="1"/>
</dbReference>
<dbReference type="InterPro" id="IPR026881">
    <property type="entry name" value="WYL_dom"/>
</dbReference>
<dbReference type="Pfam" id="PF13280">
    <property type="entry name" value="WYL"/>
    <property type="match status" value="1"/>
</dbReference>
<dbReference type="Proteomes" id="UP000226079">
    <property type="component" value="Unassembled WGS sequence"/>
</dbReference>
<dbReference type="PROSITE" id="PS52050">
    <property type="entry name" value="WYL"/>
    <property type="match status" value="1"/>
</dbReference>
<accession>A0A2A9CSD9</accession>
<dbReference type="GO" id="GO:0000502">
    <property type="term" value="C:proteasome complex"/>
    <property type="evidence" value="ECO:0007669"/>
    <property type="project" value="UniProtKB-KW"/>
</dbReference>
<organism evidence="2 3">
    <name type="scientific">Propionicimonas paludicola</name>
    <dbReference type="NCBI Taxonomy" id="185243"/>
    <lineage>
        <taxon>Bacteria</taxon>
        <taxon>Bacillati</taxon>
        <taxon>Actinomycetota</taxon>
        <taxon>Actinomycetes</taxon>
        <taxon>Propionibacteriales</taxon>
        <taxon>Nocardioidaceae</taxon>
        <taxon>Propionicimonas</taxon>
    </lineage>
</organism>
<dbReference type="InterPro" id="IPR051534">
    <property type="entry name" value="CBASS_pafABC_assoc_protein"/>
</dbReference>
<reference evidence="2 3" key="1">
    <citation type="submission" date="2017-10" db="EMBL/GenBank/DDBJ databases">
        <title>Sequencing the genomes of 1000 actinobacteria strains.</title>
        <authorList>
            <person name="Klenk H.-P."/>
        </authorList>
    </citation>
    <scope>NUCLEOTIDE SEQUENCE [LARGE SCALE GENOMIC DNA]</scope>
    <source>
        <strain evidence="2 3">DSM 15597</strain>
    </source>
</reference>
<dbReference type="OrthoDB" id="3268930at2"/>
<comment type="caution">
    <text evidence="2">The sequence shown here is derived from an EMBL/GenBank/DDBJ whole genome shotgun (WGS) entry which is preliminary data.</text>
</comment>
<sequence length="316" mass="34316">MSPRKSERIMNLAICLLLARRFVEKSQIREVVEGYHDLSDAAFERTFERDKDELRAMGVPVETGSNSALFPDEIGYRIRRKDFELPPIGFTQTETAALGLAATVWESATQAEQAVSALAKLRAGGVDPDPERLAGLAPSIGAREPAFAPIWAAVAERVAVRFSYKGQPRRVQPWAMAYRRGSWYLVALDLDKGERRTFKVSRIDAEVVRLGKPGSYQVPAEVEMDAVLAGLEPGPADAEAILAIRDGRGADLRRRARPVDAEGVPCGFSAFAVSYSRTGDFVGEVCAHGADVVVLGPPGIRRSVIAQLKAVAGGRK</sequence>
<dbReference type="PANTHER" id="PTHR34580">
    <property type="match status" value="1"/>
</dbReference>